<dbReference type="EMBL" id="SRPE01000010">
    <property type="protein sequence ID" value="TGN24332.1"/>
    <property type="molecule type" value="Genomic_DNA"/>
</dbReference>
<reference evidence="2 3" key="1">
    <citation type="submission" date="2019-03" db="EMBL/GenBank/DDBJ databases">
        <title>Empedobacter tilapiae sp. nov., isolated from an intestine of Nile tilapia Oreochromis niloticus.</title>
        <authorList>
            <person name="Kim Y.-O."/>
            <person name="Yoon J.-H."/>
        </authorList>
    </citation>
    <scope>NUCLEOTIDE SEQUENCE [LARGE SCALE GENOMIC DNA]</scope>
    <source>
        <strain evidence="2 3">MRS2</strain>
    </source>
</reference>
<accession>A0A4Z1BK52</accession>
<name>A0A4Z1BK52_9FLAO</name>
<evidence type="ECO:0000313" key="3">
    <source>
        <dbReference type="Proteomes" id="UP000297998"/>
    </source>
</evidence>
<evidence type="ECO:0000259" key="1">
    <source>
        <dbReference type="Pfam" id="PF05272"/>
    </source>
</evidence>
<sequence>MSKNYKSLRSVFDQLEEYLKNRYDIRFNNISLLYESSIQGEYNYNELNLERLYVEIERNDIRISFDKLLIYLKATSNHYNPIKNYFHNLLPKWDGYDYIGELVSKIVVNEHQEFFNLQFRKFLVRTILCACEKKIVNKNAIIFYSPKQNIGKSTFIRYLCPPILEEYIAENISNDKDSIIKIAKSLIINLDEMQNFMTKDIEFTKSLISKDSINERLPYGRKSERIERIASFLGSTNQIGILKDNSNVRWLVFEVDHFDFSYSTIDINKVWSHAYHLAYHDKSFNPFLTADELNYNDAKNSKFRAFTREEEEIIAFVEHSEDEKDFLTVTELCFQLKKVFINKNPIVLGRLLNNIGYKTIRIGDERTKKYKIKLSNYYHEFFRM</sequence>
<evidence type="ECO:0000313" key="2">
    <source>
        <dbReference type="EMBL" id="TGN24332.1"/>
    </source>
</evidence>
<organism evidence="2 3">
    <name type="scientific">Empedobacter tilapiae</name>
    <dbReference type="NCBI Taxonomy" id="2491114"/>
    <lineage>
        <taxon>Bacteria</taxon>
        <taxon>Pseudomonadati</taxon>
        <taxon>Bacteroidota</taxon>
        <taxon>Flavobacteriia</taxon>
        <taxon>Flavobacteriales</taxon>
        <taxon>Weeksellaceae</taxon>
        <taxon>Empedobacter</taxon>
    </lineage>
</organism>
<dbReference type="OrthoDB" id="9801888at2"/>
<dbReference type="PANTHER" id="PTHR34985">
    <property type="entry name" value="SLR0554 PROTEIN"/>
    <property type="match status" value="1"/>
</dbReference>
<dbReference type="AlphaFoldDB" id="A0A4Z1BK52"/>
<comment type="caution">
    <text evidence="2">The sequence shown here is derived from an EMBL/GenBank/DDBJ whole genome shotgun (WGS) entry which is preliminary data.</text>
</comment>
<dbReference type="Proteomes" id="UP000297998">
    <property type="component" value="Unassembled WGS sequence"/>
</dbReference>
<gene>
    <name evidence="2" type="ORF">E4J94_13910</name>
</gene>
<dbReference type="InterPro" id="IPR007936">
    <property type="entry name" value="VapE-like_dom"/>
</dbReference>
<dbReference type="RefSeq" id="WP_135836400.1">
    <property type="nucleotide sequence ID" value="NZ_SRPE01000010.1"/>
</dbReference>
<protein>
    <submittedName>
        <fullName evidence="2">Virulence-associated E family protein</fullName>
    </submittedName>
</protein>
<feature type="domain" description="Virulence-associated protein E-like" evidence="1">
    <location>
        <begin position="92"/>
        <end position="303"/>
    </location>
</feature>
<dbReference type="Pfam" id="PF05272">
    <property type="entry name" value="VapE-like_dom"/>
    <property type="match status" value="1"/>
</dbReference>
<keyword evidence="3" id="KW-1185">Reference proteome</keyword>
<proteinExistence type="predicted"/>
<dbReference type="PANTHER" id="PTHR34985:SF1">
    <property type="entry name" value="SLR0554 PROTEIN"/>
    <property type="match status" value="1"/>
</dbReference>